<dbReference type="PROSITE" id="PS50075">
    <property type="entry name" value="CARRIER"/>
    <property type="match status" value="1"/>
</dbReference>
<evidence type="ECO:0000256" key="2">
    <source>
        <dbReference type="ARBA" id="ARBA00006432"/>
    </source>
</evidence>
<evidence type="ECO:0000256" key="8">
    <source>
        <dbReference type="ARBA" id="ARBA00023268"/>
    </source>
</evidence>
<dbReference type="NCBIfam" id="TIGR01733">
    <property type="entry name" value="AA-adenyl-dom"/>
    <property type="match status" value="1"/>
</dbReference>
<keyword evidence="5" id="KW-0436">Ligase</keyword>
<dbReference type="FunFam" id="3.40.50.980:FF:000001">
    <property type="entry name" value="Non-ribosomal peptide synthetase"/>
    <property type="match status" value="1"/>
</dbReference>
<dbReference type="GO" id="GO:0031177">
    <property type="term" value="F:phosphopantetheine binding"/>
    <property type="evidence" value="ECO:0007669"/>
    <property type="project" value="TreeGrafter"/>
</dbReference>
<evidence type="ECO:0000256" key="5">
    <source>
        <dbReference type="ARBA" id="ARBA00022598"/>
    </source>
</evidence>
<dbReference type="SUPFAM" id="SSF47336">
    <property type="entry name" value="ACP-like"/>
    <property type="match status" value="1"/>
</dbReference>
<dbReference type="Pfam" id="PF00668">
    <property type="entry name" value="Condensation"/>
    <property type="match status" value="2"/>
</dbReference>
<dbReference type="Gene3D" id="1.10.1200.10">
    <property type="entry name" value="ACP-like"/>
    <property type="match status" value="1"/>
</dbReference>
<sequence length="1497" mass="170144">MFYALTHSQKRVWYNEKIYGTTAMHNLTGLVRIQKELEFDALEKAIQLFISKTEGLRIQIEEQNGEPVQYVKPYEKEQITCIDFSHEPDPLLHFEQWLKAVSGQVMPLLNAKLYSFVIFKLGPGDVGYLGQFHHIIADGWALHIVSERISQYYTLLVNHSPLPADEEYSYIPIIDQEQAYLTSERFIKNKIFWHEKFQTLPDMIPINKSKDISAVRTSFAIDSETSRIIQTFIQSSKLSVNVLFVSALLLYIYRTTQETDVVIGTPVLNRSGKKQKNTFGMFTSTMPFRIQLDEALDACSLMKHVGAELMNFYFHQKYPYDLLASDLELAQKGYNSLFGMCVNYYNMKFSPQFDGCPYEVQEVFSGYQPYALQLVIRDWEGSGRITLDFDYKVNSYSETQIAKMFEYIIHIVREMIEQPQTPIAEIEMLSPQEQNELIYGLNQTRSSYPSSLTITQLFEQQVVEKATNIACYFEEHTLTYRELNEQANQLARFLKSRGIGQESIVGIMAGHSFELIISVLAVLKSGGAYLPIDPHYPADRVSYMLEDSGAALLLTDAPLNDDISFSRGVYRIDDASLYHGDCSNLKPQSGPNQLAYVIYTSGSTGKPKGVAVPHKGLVNYIWWANKTYLSAAHEVFACYSSIAFDLTVTSIFTPLISGHAINLYRDDDPGEFVLFRIMKDQRTTIVKLTPAHLSLLQESDIRTSSVRKCIVGGEDLKVSLAHNIHDKFGGSIALFNEYGPTETVVGCMIHMYDADRDSRRSVPIGVPSDNVAVYLLDTHLKPVPVQVKGEIYISGHGVARGYLNRLELTKERFLDNPFVPGERMYKTGDMGIRLENGLIEYLGRNDNQVKIRGFRIELGEIEGALSSYPDIQHAVVNVVETGDANRYPVLCAYYVSDRAISPKLLKDYLHACLPHYMVPSHILQLEIIPLTSNGKVDKQKLPVPDVSSGLTDIYVEAHNTVESILVQVWEELFHTSTIGIHDNFFALGGDSIKAIQMTSKLNNYDLEVGVQDVLAHPSIAELAHYTRQKSRLYDSSAPVSGEIQPTPISLWFMEQSFHNPHHYNQSVLLLLKNEMDRSALEKAFHKVIEHHDALRMSIHPDGKLFYNPELTAIPFKLDCYDMTPISAEAWQHEFNKLVHSLQSGFDLSHRLPIRAAIFDHGQGTWELFITAHHLVVDGVSWRIILEDVLEAYHALEEGEEVHFSRKTASVQTFAKELHHYSTTADLREELDFWNEMEGGNDHFPAFITSQPSTTVNYASCAVVEGGLSPAHTHKLLTKANQVYHTEPVDLLLAALSLSVKEWIGLEDFTYEVEHHGRSLDHVDVSRTVGWFTALHPLRIQVPGTEIGSVIAYVKELRRRIPQQGIGYGILKYMQGAIEKSKEIRPLRFNYLGQFDHESQSSDYVYKHTPGLQDVDFVNHLTAGIDINSLIVNDQLVVHMMYSTEMFEKESITEFMHMYVQTLHRVIDFTLSQQNVHFTPSDFESARISQEDIELLFE</sequence>
<dbReference type="InterPro" id="IPR020845">
    <property type="entry name" value="AMP-binding_CS"/>
</dbReference>
<proteinExistence type="inferred from homology"/>
<dbReference type="InterPro" id="IPR006162">
    <property type="entry name" value="Ppantetheine_attach_site"/>
</dbReference>
<keyword evidence="3" id="KW-0596">Phosphopantetheine</keyword>
<dbReference type="Proteomes" id="UP001229409">
    <property type="component" value="Unassembled WGS sequence"/>
</dbReference>
<gene>
    <name evidence="10" type="ORF">QDS18_05440</name>
</gene>
<dbReference type="Gene3D" id="3.30.559.30">
    <property type="entry name" value="Nonribosomal peptide synthetase, condensation domain"/>
    <property type="match status" value="2"/>
</dbReference>
<comment type="caution">
    <text evidence="10">The sequence shown here is derived from an EMBL/GenBank/DDBJ whole genome shotgun (WGS) entry which is preliminary data.</text>
</comment>
<evidence type="ECO:0000259" key="9">
    <source>
        <dbReference type="PROSITE" id="PS50075"/>
    </source>
</evidence>
<comment type="similarity">
    <text evidence="2">Belongs to the ATP-dependent AMP-binding enzyme family.</text>
</comment>
<comment type="cofactor">
    <cofactor evidence="1">
        <name>pantetheine 4'-phosphate</name>
        <dbReference type="ChEBI" id="CHEBI:47942"/>
    </cofactor>
</comment>
<reference evidence="10" key="1">
    <citation type="submission" date="2023-04" db="EMBL/GenBank/DDBJ databases">
        <title>Uncovering the Secrets of Slow-Growing Bacteria in Tropical Savanna Soil through Cultivation and Genomic Analysis.</title>
        <authorList>
            <person name="Goncalves O.S."/>
            <person name="Santana M.F."/>
        </authorList>
    </citation>
    <scope>NUCLEOTIDE SEQUENCE</scope>
    <source>
        <strain evidence="10">ANTI</strain>
    </source>
</reference>
<dbReference type="EMBL" id="JARVWT010000001">
    <property type="protein sequence ID" value="MDH2330300.1"/>
    <property type="molecule type" value="Genomic_DNA"/>
</dbReference>
<evidence type="ECO:0000256" key="3">
    <source>
        <dbReference type="ARBA" id="ARBA00022450"/>
    </source>
</evidence>
<dbReference type="InterPro" id="IPR010060">
    <property type="entry name" value="NRPS_synth"/>
</dbReference>
<dbReference type="RefSeq" id="WP_279831930.1">
    <property type="nucleotide sequence ID" value="NZ_JARVWT010000001.1"/>
</dbReference>
<dbReference type="InterPro" id="IPR001242">
    <property type="entry name" value="Condensation_dom"/>
</dbReference>
<feature type="domain" description="Carrier" evidence="9">
    <location>
        <begin position="956"/>
        <end position="1030"/>
    </location>
</feature>
<dbReference type="GO" id="GO:0005737">
    <property type="term" value="C:cytoplasm"/>
    <property type="evidence" value="ECO:0007669"/>
    <property type="project" value="TreeGrafter"/>
</dbReference>
<dbReference type="FunFam" id="2.30.38.10:FF:000001">
    <property type="entry name" value="Non-ribosomal peptide synthetase PvdI"/>
    <property type="match status" value="1"/>
</dbReference>
<dbReference type="SUPFAM" id="SSF52777">
    <property type="entry name" value="CoA-dependent acyltransferases"/>
    <property type="match status" value="4"/>
</dbReference>
<dbReference type="Pfam" id="PF00550">
    <property type="entry name" value="PP-binding"/>
    <property type="match status" value="1"/>
</dbReference>
<dbReference type="InterPro" id="IPR045851">
    <property type="entry name" value="AMP-bd_C_sf"/>
</dbReference>
<dbReference type="GO" id="GO:0016874">
    <property type="term" value="F:ligase activity"/>
    <property type="evidence" value="ECO:0007669"/>
    <property type="project" value="UniProtKB-KW"/>
</dbReference>
<keyword evidence="4" id="KW-0597">Phosphoprotein</keyword>
<dbReference type="InterPro" id="IPR036736">
    <property type="entry name" value="ACP-like_sf"/>
</dbReference>
<keyword evidence="7" id="KW-0045">Antibiotic biosynthesis</keyword>
<dbReference type="PROSITE" id="PS00012">
    <property type="entry name" value="PHOSPHOPANTETHEINE"/>
    <property type="match status" value="1"/>
</dbReference>
<keyword evidence="8" id="KW-0511">Multifunctional enzyme</keyword>
<evidence type="ECO:0000256" key="1">
    <source>
        <dbReference type="ARBA" id="ARBA00001957"/>
    </source>
</evidence>
<dbReference type="Gene3D" id="2.30.38.10">
    <property type="entry name" value="Luciferase, Domain 3"/>
    <property type="match status" value="1"/>
</dbReference>
<dbReference type="Gene3D" id="3.30.300.30">
    <property type="match status" value="1"/>
</dbReference>
<dbReference type="Pfam" id="PF00501">
    <property type="entry name" value="AMP-binding"/>
    <property type="match status" value="1"/>
</dbReference>
<dbReference type="GO" id="GO:0008610">
    <property type="term" value="P:lipid biosynthetic process"/>
    <property type="evidence" value="ECO:0007669"/>
    <property type="project" value="UniProtKB-ARBA"/>
</dbReference>
<keyword evidence="6" id="KW-0677">Repeat</keyword>
<name>A0AAP3ZZP4_PAEPO</name>
<dbReference type="GO" id="GO:0043041">
    <property type="term" value="P:amino acid activation for nonribosomal peptide biosynthetic process"/>
    <property type="evidence" value="ECO:0007669"/>
    <property type="project" value="TreeGrafter"/>
</dbReference>
<evidence type="ECO:0000256" key="4">
    <source>
        <dbReference type="ARBA" id="ARBA00022553"/>
    </source>
</evidence>
<evidence type="ECO:0000256" key="7">
    <source>
        <dbReference type="ARBA" id="ARBA00023194"/>
    </source>
</evidence>
<dbReference type="InterPro" id="IPR009081">
    <property type="entry name" value="PP-bd_ACP"/>
</dbReference>
<dbReference type="GO" id="GO:0017000">
    <property type="term" value="P:antibiotic biosynthetic process"/>
    <property type="evidence" value="ECO:0007669"/>
    <property type="project" value="UniProtKB-KW"/>
</dbReference>
<dbReference type="PROSITE" id="PS00455">
    <property type="entry name" value="AMP_BINDING"/>
    <property type="match status" value="1"/>
</dbReference>
<dbReference type="PANTHER" id="PTHR45527">
    <property type="entry name" value="NONRIBOSOMAL PEPTIDE SYNTHETASE"/>
    <property type="match status" value="1"/>
</dbReference>
<dbReference type="InterPro" id="IPR000873">
    <property type="entry name" value="AMP-dep_synth/lig_dom"/>
</dbReference>
<evidence type="ECO:0000256" key="6">
    <source>
        <dbReference type="ARBA" id="ARBA00022737"/>
    </source>
</evidence>
<dbReference type="InterPro" id="IPR023213">
    <property type="entry name" value="CAT-like_dom_sf"/>
</dbReference>
<evidence type="ECO:0000313" key="11">
    <source>
        <dbReference type="Proteomes" id="UP001229409"/>
    </source>
</evidence>
<dbReference type="InterPro" id="IPR010071">
    <property type="entry name" value="AA_adenyl_dom"/>
</dbReference>
<dbReference type="InterPro" id="IPR025110">
    <property type="entry name" value="AMP-bd_C"/>
</dbReference>
<organism evidence="10 11">
    <name type="scientific">Paenibacillus polymyxa</name>
    <name type="common">Bacillus polymyxa</name>
    <dbReference type="NCBI Taxonomy" id="1406"/>
    <lineage>
        <taxon>Bacteria</taxon>
        <taxon>Bacillati</taxon>
        <taxon>Bacillota</taxon>
        <taxon>Bacilli</taxon>
        <taxon>Bacillales</taxon>
        <taxon>Paenibacillaceae</taxon>
        <taxon>Paenibacillus</taxon>
    </lineage>
</organism>
<dbReference type="PANTHER" id="PTHR45527:SF1">
    <property type="entry name" value="FATTY ACID SYNTHASE"/>
    <property type="match status" value="1"/>
</dbReference>
<dbReference type="Pfam" id="PF13193">
    <property type="entry name" value="AMP-binding_C"/>
    <property type="match status" value="1"/>
</dbReference>
<dbReference type="NCBIfam" id="TIGR01720">
    <property type="entry name" value="NRPS-para261"/>
    <property type="match status" value="1"/>
</dbReference>
<dbReference type="Gene3D" id="3.40.50.980">
    <property type="match status" value="2"/>
</dbReference>
<dbReference type="Gene3D" id="3.30.559.10">
    <property type="entry name" value="Chloramphenicol acetyltransferase-like domain"/>
    <property type="match status" value="2"/>
</dbReference>
<dbReference type="GO" id="GO:0044550">
    <property type="term" value="P:secondary metabolite biosynthetic process"/>
    <property type="evidence" value="ECO:0007669"/>
    <property type="project" value="TreeGrafter"/>
</dbReference>
<protein>
    <submittedName>
        <fullName evidence="10">Amino acid adenylation domain-containing protein</fullName>
    </submittedName>
</protein>
<accession>A0AAP3ZZP4</accession>
<evidence type="ECO:0000313" key="10">
    <source>
        <dbReference type="EMBL" id="MDH2330300.1"/>
    </source>
</evidence>
<dbReference type="SUPFAM" id="SSF56801">
    <property type="entry name" value="Acetyl-CoA synthetase-like"/>
    <property type="match status" value="1"/>
</dbReference>
<dbReference type="FunFam" id="1.10.1200.10:FF:000005">
    <property type="entry name" value="Nonribosomal peptide synthetase 1"/>
    <property type="match status" value="1"/>
</dbReference>